<organism evidence="4 5">
    <name type="scientific">Phaeovibrio sulfidiphilus</name>
    <dbReference type="NCBI Taxonomy" id="1220600"/>
    <lineage>
        <taxon>Bacteria</taxon>
        <taxon>Pseudomonadati</taxon>
        <taxon>Pseudomonadota</taxon>
        <taxon>Alphaproteobacteria</taxon>
        <taxon>Rhodospirillales</taxon>
        <taxon>Rhodospirillaceae</taxon>
        <taxon>Phaeovibrio</taxon>
    </lineage>
</organism>
<comment type="caution">
    <text evidence="4">The sequence shown here is derived from an EMBL/GenBank/DDBJ whole genome shotgun (WGS) entry which is preliminary data.</text>
</comment>
<evidence type="ECO:0000256" key="3">
    <source>
        <dbReference type="SAM" id="Phobius"/>
    </source>
</evidence>
<keyword evidence="1" id="KW-0175">Coiled coil</keyword>
<gene>
    <name evidence="4" type="ORF">IHV25_05545</name>
</gene>
<keyword evidence="3" id="KW-0472">Membrane</keyword>
<accession>A0A8J6YVE6</accession>
<feature type="coiled-coil region" evidence="1">
    <location>
        <begin position="345"/>
        <end position="376"/>
    </location>
</feature>
<proteinExistence type="predicted"/>
<dbReference type="AlphaFoldDB" id="A0A8J6YVE6"/>
<feature type="transmembrane region" description="Helical" evidence="3">
    <location>
        <begin position="211"/>
        <end position="235"/>
    </location>
</feature>
<evidence type="ECO:0000256" key="1">
    <source>
        <dbReference type="SAM" id="Coils"/>
    </source>
</evidence>
<evidence type="ECO:0000313" key="5">
    <source>
        <dbReference type="Proteomes" id="UP000631034"/>
    </source>
</evidence>
<keyword evidence="3" id="KW-1133">Transmembrane helix</keyword>
<sequence length="548" mass="61250">MQSSFQRMGAAPLRAAPDEGRSSGRFVPPGGGRPDPQARDYFGPSGPYPEVPFQAAYAAGPEAEGPSVLRTTPFQSVGRTLRDSMRYLFETHARYLTLALLLFMGVAGALLVLGWARGFPITSSEAWSILILGYGAVGFLLAFLISLVVLHWLTVWLSKTLTGARLFRPTPRKPLGERLFFLVTFIASVWGGYTSYYGFQIVFFSPEEGIRYWLVPLLAGLIACSFVFTFWVTLFERMEMSSLWQKLVLLLIIAPAGAAIIFGMSTATGVLGIGGDAAITYHMRLSVDAMQDTLNDIRQERDREYDRLIPIMTQTAQRFERLADEEERRGTLTQAAGAGAVSNYLRDLGRQAEATARDLEEQRRVETLNMIELNDNMRKLREAFGNRGRKFRAQLETLVRDMNAVQSEIGKVIGASPLDLVRFQVASMRGIRPLTPSSVNRAFADSQKEVMANLEGEKNSTLSEIERSLQQLQKEASRKPPGFMVMHDLEAIVVYWRQVWLSWAISIAVDMGPFLWILVAAVMPMGNYLQSQKAEEAWIENNYPEAQA</sequence>
<feature type="transmembrane region" description="Helical" evidence="3">
    <location>
        <begin position="500"/>
        <end position="523"/>
    </location>
</feature>
<evidence type="ECO:0000256" key="2">
    <source>
        <dbReference type="SAM" id="MobiDB-lite"/>
    </source>
</evidence>
<feature type="region of interest" description="Disordered" evidence="2">
    <location>
        <begin position="1"/>
        <end position="43"/>
    </location>
</feature>
<dbReference type="EMBL" id="JACZHT010000003">
    <property type="protein sequence ID" value="MBE1237109.1"/>
    <property type="molecule type" value="Genomic_DNA"/>
</dbReference>
<feature type="transmembrane region" description="Helical" evidence="3">
    <location>
        <begin position="179"/>
        <end position="199"/>
    </location>
</feature>
<protein>
    <submittedName>
        <fullName evidence="4">Uncharacterized protein</fullName>
    </submittedName>
</protein>
<evidence type="ECO:0000313" key="4">
    <source>
        <dbReference type="EMBL" id="MBE1237109.1"/>
    </source>
</evidence>
<keyword evidence="3" id="KW-0812">Transmembrane</keyword>
<feature type="transmembrane region" description="Helical" evidence="3">
    <location>
        <begin position="247"/>
        <end position="274"/>
    </location>
</feature>
<feature type="transmembrane region" description="Helical" evidence="3">
    <location>
        <begin position="95"/>
        <end position="115"/>
    </location>
</feature>
<feature type="transmembrane region" description="Helical" evidence="3">
    <location>
        <begin position="127"/>
        <end position="158"/>
    </location>
</feature>
<reference evidence="4" key="1">
    <citation type="submission" date="2020-10" db="EMBL/GenBank/DDBJ databases">
        <title>Genome sequence of the unusual species of purple photosynthetic bacteria, Phaeovibrio sulfidiphilus DSM 23193, type strain.</title>
        <authorList>
            <person name="Kyndt J.A."/>
            <person name="Meyer T.E."/>
        </authorList>
    </citation>
    <scope>NUCLEOTIDE SEQUENCE</scope>
    <source>
        <strain evidence="4">DSM 23193</strain>
    </source>
</reference>
<keyword evidence="5" id="KW-1185">Reference proteome</keyword>
<dbReference type="RefSeq" id="WP_192534114.1">
    <property type="nucleotide sequence ID" value="NZ_JACZHT010000003.1"/>
</dbReference>
<name>A0A8J6YVE6_9PROT</name>
<dbReference type="Proteomes" id="UP000631034">
    <property type="component" value="Unassembled WGS sequence"/>
</dbReference>